<evidence type="ECO:0000256" key="1">
    <source>
        <dbReference type="ARBA" id="ARBA00004996"/>
    </source>
</evidence>
<dbReference type="EC" id="2.7.6.1" evidence="3"/>
<dbReference type="SUPFAM" id="SSF53271">
    <property type="entry name" value="PRTase-like"/>
    <property type="match status" value="2"/>
</dbReference>
<evidence type="ECO:0000256" key="7">
    <source>
        <dbReference type="ARBA" id="ARBA00022741"/>
    </source>
</evidence>
<name>A0A098VVG9_9MICR</name>
<evidence type="ECO:0000259" key="12">
    <source>
        <dbReference type="Pfam" id="PF13793"/>
    </source>
</evidence>
<evidence type="ECO:0000256" key="6">
    <source>
        <dbReference type="ARBA" id="ARBA00022727"/>
    </source>
</evidence>
<evidence type="ECO:0000256" key="2">
    <source>
        <dbReference type="ARBA" id="ARBA00006478"/>
    </source>
</evidence>
<keyword evidence="9" id="KW-0067">ATP-binding</keyword>
<protein>
    <recommendedName>
        <fullName evidence="3">ribose-phosphate diphosphokinase</fullName>
        <ecNumber evidence="3">2.7.6.1</ecNumber>
    </recommendedName>
</protein>
<keyword evidence="5" id="KW-0479">Metal-binding</keyword>
<dbReference type="InterPro" id="IPR000836">
    <property type="entry name" value="PRTase_dom"/>
</dbReference>
<reference evidence="13 14" key="1">
    <citation type="submission" date="2014-04" db="EMBL/GenBank/DDBJ databases">
        <title>A new species of microsporidia sheds light on the evolution of extreme parasitism.</title>
        <authorList>
            <person name="Haag K.L."/>
            <person name="James T.Y."/>
            <person name="Larsson R."/>
            <person name="Schaer T.M."/>
            <person name="Refardt D."/>
            <person name="Pombert J.-F."/>
            <person name="Ebert D."/>
        </authorList>
    </citation>
    <scope>NUCLEOTIDE SEQUENCE [LARGE SCALE GENOMIC DNA]</scope>
    <source>
        <strain evidence="13 14">UGP3</strain>
        <tissue evidence="13">Spores</tissue>
    </source>
</reference>
<dbReference type="PANTHER" id="PTHR10210">
    <property type="entry name" value="RIBOSE-PHOSPHATE DIPHOSPHOKINASE FAMILY MEMBER"/>
    <property type="match status" value="1"/>
</dbReference>
<evidence type="ECO:0000256" key="11">
    <source>
        <dbReference type="ARBA" id="ARBA00049535"/>
    </source>
</evidence>
<dbReference type="NCBIfam" id="TIGR01251">
    <property type="entry name" value="ribP_PPkin"/>
    <property type="match status" value="1"/>
</dbReference>
<dbReference type="GO" id="GO:0005524">
    <property type="term" value="F:ATP binding"/>
    <property type="evidence" value="ECO:0007669"/>
    <property type="project" value="UniProtKB-KW"/>
</dbReference>
<dbReference type="EMBL" id="JMKJ01000025">
    <property type="protein sequence ID" value="KGG52937.1"/>
    <property type="molecule type" value="Genomic_DNA"/>
</dbReference>
<organism evidence="13 14">
    <name type="scientific">Mitosporidium daphniae</name>
    <dbReference type="NCBI Taxonomy" id="1485682"/>
    <lineage>
        <taxon>Eukaryota</taxon>
        <taxon>Fungi</taxon>
        <taxon>Fungi incertae sedis</taxon>
        <taxon>Microsporidia</taxon>
        <taxon>Mitosporidium</taxon>
    </lineage>
</organism>
<dbReference type="GO" id="GO:0000287">
    <property type="term" value="F:magnesium ion binding"/>
    <property type="evidence" value="ECO:0007669"/>
    <property type="project" value="InterPro"/>
</dbReference>
<keyword evidence="14" id="KW-1185">Reference proteome</keyword>
<keyword evidence="8" id="KW-0418">Kinase</keyword>
<keyword evidence="7" id="KW-0547">Nucleotide-binding</keyword>
<keyword evidence="10" id="KW-0460">Magnesium</keyword>
<dbReference type="PANTHER" id="PTHR10210:SF32">
    <property type="entry name" value="RIBOSE-PHOSPHATE PYROPHOSPHOKINASE 2"/>
    <property type="match status" value="1"/>
</dbReference>
<gene>
    <name evidence="13" type="ORF">DI09_122p50</name>
</gene>
<sequence length="415" mass="45522">MKQIRLLSGSSHVDLAQKIAFRVGVPVAPITLKRTACSESVLEIHVSVRNHEVFIVQTGNCFSGSIDEYLVELLIIVNACKHASSGRIIVILPYFPYSRFRYGKKDSPRGSISANLVAQMLQVAGVNHILTVDLHSQPIQDFFNIPFDNLRSESLLAKAIFSASLSMLASLEDLSYGCSKFENLITMARSSSPVNFIGRFSPTPDRTCPAADSMQDTSSNKAVILSTPSTPNPKAEIYCSSSVFFRGDIFLNQLFQENCVIIVQKPSSTKSVAALADRLGLDFALVTSETEDDNIESICNGDNLVGNVKSKIAWIFTDIIDDPSSFITTAKIVRASGALMVGVVAIHPLLTNENMARLEQDPDIDIVLVTNSCPLPCINLDESKFRVIDISPILSEAIRRMHNGESMSSMFFKEF</sequence>
<dbReference type="GO" id="GO:0016301">
    <property type="term" value="F:kinase activity"/>
    <property type="evidence" value="ECO:0007669"/>
    <property type="project" value="UniProtKB-KW"/>
</dbReference>
<dbReference type="HOGENOM" id="CLU_033546_1_0_1"/>
<dbReference type="Gene3D" id="3.40.50.2020">
    <property type="match status" value="3"/>
</dbReference>
<dbReference type="FunFam" id="3.40.50.2020:FF:000007">
    <property type="entry name" value="Ribose-phosphate pyrophosphokinase"/>
    <property type="match status" value="1"/>
</dbReference>
<dbReference type="VEuPathDB" id="MicrosporidiaDB:DI09_122p50"/>
<dbReference type="GO" id="GO:0006015">
    <property type="term" value="P:5-phosphoribose 1-diphosphate biosynthetic process"/>
    <property type="evidence" value="ECO:0007669"/>
    <property type="project" value="TreeGrafter"/>
</dbReference>
<feature type="domain" description="Ribose-phosphate pyrophosphokinase N-terminal" evidence="12">
    <location>
        <begin position="4"/>
        <end position="125"/>
    </location>
</feature>
<evidence type="ECO:0000256" key="5">
    <source>
        <dbReference type="ARBA" id="ARBA00022723"/>
    </source>
</evidence>
<evidence type="ECO:0000256" key="9">
    <source>
        <dbReference type="ARBA" id="ARBA00022840"/>
    </source>
</evidence>
<dbReference type="InterPro" id="IPR029057">
    <property type="entry name" value="PRTase-like"/>
</dbReference>
<evidence type="ECO:0000256" key="10">
    <source>
        <dbReference type="ARBA" id="ARBA00022842"/>
    </source>
</evidence>
<dbReference type="GO" id="GO:0004749">
    <property type="term" value="F:ribose phosphate diphosphokinase activity"/>
    <property type="evidence" value="ECO:0007669"/>
    <property type="project" value="UniProtKB-EC"/>
</dbReference>
<dbReference type="AlphaFoldDB" id="A0A098VVG9"/>
<evidence type="ECO:0000313" key="14">
    <source>
        <dbReference type="Proteomes" id="UP000029725"/>
    </source>
</evidence>
<dbReference type="GO" id="GO:0006164">
    <property type="term" value="P:purine nucleotide biosynthetic process"/>
    <property type="evidence" value="ECO:0007669"/>
    <property type="project" value="TreeGrafter"/>
</dbReference>
<comment type="similarity">
    <text evidence="2">Belongs to the ribose-phosphate pyrophosphokinase family.</text>
</comment>
<dbReference type="Proteomes" id="UP000029725">
    <property type="component" value="Unassembled WGS sequence"/>
</dbReference>
<dbReference type="InterPro" id="IPR029099">
    <property type="entry name" value="Pribosyltran_N"/>
</dbReference>
<keyword evidence="4" id="KW-0808">Transferase</keyword>
<keyword evidence="6" id="KW-0545">Nucleotide biosynthesis</keyword>
<comment type="pathway">
    <text evidence="1">Metabolic intermediate biosynthesis; 5-phospho-alpha-D-ribose 1-diphosphate biosynthesis; 5-phospho-alpha-D-ribose 1-diphosphate from D-ribose 5-phosphate (route I): step 1/1.</text>
</comment>
<dbReference type="OrthoDB" id="413572at2759"/>
<dbReference type="GeneID" id="25258177"/>
<dbReference type="Pfam" id="PF13793">
    <property type="entry name" value="Pribosyltran_N"/>
    <property type="match status" value="1"/>
</dbReference>
<comment type="caution">
    <text evidence="13">The sequence shown here is derived from an EMBL/GenBank/DDBJ whole genome shotgun (WGS) entry which is preliminary data.</text>
</comment>
<dbReference type="GO" id="GO:0002189">
    <property type="term" value="C:ribose phosphate diphosphokinase complex"/>
    <property type="evidence" value="ECO:0007669"/>
    <property type="project" value="TreeGrafter"/>
</dbReference>
<proteinExistence type="inferred from homology"/>
<evidence type="ECO:0000256" key="4">
    <source>
        <dbReference type="ARBA" id="ARBA00022679"/>
    </source>
</evidence>
<dbReference type="CDD" id="cd06223">
    <property type="entry name" value="PRTases_typeI"/>
    <property type="match status" value="1"/>
</dbReference>
<dbReference type="RefSeq" id="XP_013239373.1">
    <property type="nucleotide sequence ID" value="XM_013383919.1"/>
</dbReference>
<evidence type="ECO:0000256" key="8">
    <source>
        <dbReference type="ARBA" id="ARBA00022777"/>
    </source>
</evidence>
<dbReference type="InterPro" id="IPR005946">
    <property type="entry name" value="Rib-P_diPkinase"/>
</dbReference>
<evidence type="ECO:0000256" key="3">
    <source>
        <dbReference type="ARBA" id="ARBA00013247"/>
    </source>
</evidence>
<accession>A0A098VVG9</accession>
<dbReference type="GO" id="GO:0005737">
    <property type="term" value="C:cytoplasm"/>
    <property type="evidence" value="ECO:0007669"/>
    <property type="project" value="TreeGrafter"/>
</dbReference>
<dbReference type="Pfam" id="PF14572">
    <property type="entry name" value="Pribosyl_synth"/>
    <property type="match status" value="1"/>
</dbReference>
<evidence type="ECO:0000313" key="13">
    <source>
        <dbReference type="EMBL" id="KGG52937.1"/>
    </source>
</evidence>
<comment type="catalytic activity">
    <reaction evidence="11">
        <text>D-ribose 5-phosphate + ATP = 5-phospho-alpha-D-ribose 1-diphosphate + AMP + H(+)</text>
        <dbReference type="Rhea" id="RHEA:15609"/>
        <dbReference type="ChEBI" id="CHEBI:15378"/>
        <dbReference type="ChEBI" id="CHEBI:30616"/>
        <dbReference type="ChEBI" id="CHEBI:58017"/>
        <dbReference type="ChEBI" id="CHEBI:78346"/>
        <dbReference type="ChEBI" id="CHEBI:456215"/>
        <dbReference type="EC" id="2.7.6.1"/>
    </reaction>
</comment>
<dbReference type="SMART" id="SM01400">
    <property type="entry name" value="Pribosyltran_N"/>
    <property type="match status" value="1"/>
</dbReference>